<name>A0AAE1HTK4_9NEOP</name>
<dbReference type="EMBL" id="JAHWGI010001284">
    <property type="protein sequence ID" value="KAK3927236.1"/>
    <property type="molecule type" value="Genomic_DNA"/>
</dbReference>
<dbReference type="Proteomes" id="UP001219518">
    <property type="component" value="Unassembled WGS sequence"/>
</dbReference>
<reference evidence="3" key="2">
    <citation type="journal article" date="2023" name="BMC Genomics">
        <title>Pest status, molecular evolution, and epigenetic factors derived from the genome assembly of Frankliniella fusca, a thysanopteran phytovirus vector.</title>
        <authorList>
            <person name="Catto M.A."/>
            <person name="Labadie P.E."/>
            <person name="Jacobson A.L."/>
            <person name="Kennedy G.G."/>
            <person name="Srinivasan R."/>
            <person name="Hunt B.G."/>
        </authorList>
    </citation>
    <scope>NUCLEOTIDE SEQUENCE</scope>
    <source>
        <strain evidence="3">PL_HMW_Pooled</strain>
    </source>
</reference>
<keyword evidence="1" id="KW-0479">Metal-binding</keyword>
<organism evidence="3 4">
    <name type="scientific">Frankliniella fusca</name>
    <dbReference type="NCBI Taxonomy" id="407009"/>
    <lineage>
        <taxon>Eukaryota</taxon>
        <taxon>Metazoa</taxon>
        <taxon>Ecdysozoa</taxon>
        <taxon>Arthropoda</taxon>
        <taxon>Hexapoda</taxon>
        <taxon>Insecta</taxon>
        <taxon>Pterygota</taxon>
        <taxon>Neoptera</taxon>
        <taxon>Paraneoptera</taxon>
        <taxon>Thysanoptera</taxon>
        <taxon>Terebrantia</taxon>
        <taxon>Thripoidea</taxon>
        <taxon>Thripidae</taxon>
        <taxon>Frankliniella</taxon>
    </lineage>
</organism>
<dbReference type="PROSITE" id="PS50157">
    <property type="entry name" value="ZINC_FINGER_C2H2_2"/>
    <property type="match status" value="1"/>
</dbReference>
<evidence type="ECO:0000313" key="3">
    <source>
        <dbReference type="EMBL" id="KAK3927236.1"/>
    </source>
</evidence>
<evidence type="ECO:0000313" key="4">
    <source>
        <dbReference type="Proteomes" id="UP001219518"/>
    </source>
</evidence>
<gene>
    <name evidence="3" type="ORF">KUF71_002783</name>
</gene>
<proteinExistence type="predicted"/>
<comment type="caution">
    <text evidence="3">The sequence shown here is derived from an EMBL/GenBank/DDBJ whole genome shotgun (WGS) entry which is preliminary data.</text>
</comment>
<dbReference type="PROSITE" id="PS00028">
    <property type="entry name" value="ZINC_FINGER_C2H2_1"/>
    <property type="match status" value="1"/>
</dbReference>
<evidence type="ECO:0000259" key="2">
    <source>
        <dbReference type="PROSITE" id="PS50157"/>
    </source>
</evidence>
<accession>A0AAE1HTK4</accession>
<dbReference type="InterPro" id="IPR013087">
    <property type="entry name" value="Znf_C2H2_type"/>
</dbReference>
<sequence length="463" mass="52311">MASRAARRWIGQRLLQRSVTMDLDINDNDISILSLNDSLIGITSTPHAIRTKKNIAATTKPANLFKVPEASKKLTQKQKALPKPKRKEKLKLVCNICGKIYVSTGYYKNHTRNHAIQGTYHMVLFSRVAVNINVYLYSAERYPDKTKIIESINVIVYSTLDAIVLSAPGGGVIELAQEIKGSVGICNHFESFCLRVCEIFCEGIITKKFLLPSKLLESLVKQCEVLTSDLSERSQLTELLVLSRSEHVSREVLNSFYCEFVLCFSEVLLRFIAQSVHEGPTTSKSPHEFDTEDRQIIHYIAGATLREFYKRAKRYPTSCVWKAVKDTIVYRFAASCDVESSSAADQSWTKTKDRGALIYVGDSCLEFFVLLAEIIENCEEPTGSISYMKVYEKVCNSMAATIYWDGMISDSLTEDVSLLFLRALVKSFCGTYGKGIRTRRINKIRERPEASVNLRHSLTRRAK</sequence>
<keyword evidence="4" id="KW-1185">Reference proteome</keyword>
<dbReference type="AlphaFoldDB" id="A0AAE1HTK4"/>
<reference evidence="3" key="1">
    <citation type="submission" date="2021-07" db="EMBL/GenBank/DDBJ databases">
        <authorList>
            <person name="Catto M.A."/>
            <person name="Jacobson A."/>
            <person name="Kennedy G."/>
            <person name="Labadie P."/>
            <person name="Hunt B.G."/>
            <person name="Srinivasan R."/>
        </authorList>
    </citation>
    <scope>NUCLEOTIDE SEQUENCE</scope>
    <source>
        <strain evidence="3">PL_HMW_Pooled</strain>
        <tissue evidence="3">Head</tissue>
    </source>
</reference>
<feature type="domain" description="C2H2-type" evidence="2">
    <location>
        <begin position="92"/>
        <end position="119"/>
    </location>
</feature>
<dbReference type="GO" id="GO:0008270">
    <property type="term" value="F:zinc ion binding"/>
    <property type="evidence" value="ECO:0007669"/>
    <property type="project" value="UniProtKB-KW"/>
</dbReference>
<keyword evidence="1" id="KW-0863">Zinc-finger</keyword>
<evidence type="ECO:0000256" key="1">
    <source>
        <dbReference type="PROSITE-ProRule" id="PRU00042"/>
    </source>
</evidence>
<keyword evidence="1" id="KW-0862">Zinc</keyword>
<protein>
    <submittedName>
        <fullName evidence="3">Zinc finger protein squeeze</fullName>
    </submittedName>
</protein>